<keyword evidence="2" id="KW-0238">DNA-binding</keyword>
<evidence type="ECO:0000259" key="5">
    <source>
        <dbReference type="PROSITE" id="PS51898"/>
    </source>
</evidence>
<evidence type="ECO:0000313" key="6">
    <source>
        <dbReference type="EMBL" id="KIM00509.1"/>
    </source>
</evidence>
<dbReference type="GO" id="GO:0003677">
    <property type="term" value="F:DNA binding"/>
    <property type="evidence" value="ECO:0007669"/>
    <property type="project" value="UniProtKB-KW"/>
</dbReference>
<protein>
    <submittedName>
        <fullName evidence="6">Shufflon-specific DNA recombinase</fullName>
    </submittedName>
</protein>
<evidence type="ECO:0000256" key="2">
    <source>
        <dbReference type="ARBA" id="ARBA00023125"/>
    </source>
</evidence>
<sequence>MVRRKGTAPRSKSFDKKTDAEKWARDLEAEVDRCGFLPDTKLAEDTTLADIMTRYREEVTPRKRGAKIEVFRINAMLRHDIMHRTLALLSSSDIAAYRDERLQSVGPAAVVREIATISQAIDTAMKDWNIYLVRNPAKLVRRPSLPRGRDRRLEGDEEQRILAACDRGRIRWLKPMVVLAVETSMRRGEMLSLRWSDIDLDRRVAHLSMTKNGSSRDVPLSTRAVETLSGLMQQPDRDPEKVFMVSENAVRLAWDRLRNRIGLENINFHDLRHEGVSRLFEKGLDVMEVSAISGHKTLTMLKRYTHLRAEDLALRLG</sequence>
<evidence type="ECO:0000256" key="3">
    <source>
        <dbReference type="ARBA" id="ARBA00023172"/>
    </source>
</evidence>
<dbReference type="CDD" id="cd00796">
    <property type="entry name" value="INT_Rci_Hp1_C"/>
    <property type="match status" value="1"/>
</dbReference>
<evidence type="ECO:0000256" key="1">
    <source>
        <dbReference type="ARBA" id="ARBA00022908"/>
    </source>
</evidence>
<dbReference type="InterPro" id="IPR002104">
    <property type="entry name" value="Integrase_catalytic"/>
</dbReference>
<proteinExistence type="predicted"/>
<dbReference type="AlphaFoldDB" id="A0A0C2YZK0"/>
<name>A0A0C2YZK0_PARME</name>
<dbReference type="InterPro" id="IPR010998">
    <property type="entry name" value="Integrase_recombinase_N"/>
</dbReference>
<keyword evidence="7" id="KW-1185">Reference proteome</keyword>
<dbReference type="InterPro" id="IPR050090">
    <property type="entry name" value="Tyrosine_recombinase_XerCD"/>
</dbReference>
<comment type="caution">
    <text evidence="6">The sequence shown here is derived from an EMBL/GenBank/DDBJ whole genome shotgun (WGS) entry which is preliminary data.</text>
</comment>
<feature type="region of interest" description="Disordered" evidence="4">
    <location>
        <begin position="1"/>
        <end position="20"/>
    </location>
</feature>
<evidence type="ECO:0000313" key="7">
    <source>
        <dbReference type="Proteomes" id="UP000031971"/>
    </source>
</evidence>
<keyword evidence="1" id="KW-0229">DNA integration</keyword>
<evidence type="ECO:0000256" key="4">
    <source>
        <dbReference type="SAM" id="MobiDB-lite"/>
    </source>
</evidence>
<dbReference type="GO" id="GO:0015074">
    <property type="term" value="P:DNA integration"/>
    <property type="evidence" value="ECO:0007669"/>
    <property type="project" value="UniProtKB-KW"/>
</dbReference>
<dbReference type="Pfam" id="PF00589">
    <property type="entry name" value="Phage_integrase"/>
    <property type="match status" value="1"/>
</dbReference>
<dbReference type="Gene3D" id="1.10.150.130">
    <property type="match status" value="1"/>
</dbReference>
<keyword evidence="3" id="KW-0233">DNA recombination</keyword>
<dbReference type="InterPro" id="IPR011010">
    <property type="entry name" value="DNA_brk_join_enz"/>
</dbReference>
<gene>
    <name evidence="6" type="ORF">CCC_03111</name>
</gene>
<dbReference type="InterPro" id="IPR013762">
    <property type="entry name" value="Integrase-like_cat_sf"/>
</dbReference>
<dbReference type="GO" id="GO:0006310">
    <property type="term" value="P:DNA recombination"/>
    <property type="evidence" value="ECO:0007669"/>
    <property type="project" value="UniProtKB-KW"/>
</dbReference>
<dbReference type="Proteomes" id="UP000031971">
    <property type="component" value="Unassembled WGS sequence"/>
</dbReference>
<dbReference type="PROSITE" id="PS51898">
    <property type="entry name" value="TYR_RECOMBINASE"/>
    <property type="match status" value="1"/>
</dbReference>
<dbReference type="Gene3D" id="1.10.443.10">
    <property type="entry name" value="Intergrase catalytic core"/>
    <property type="match status" value="1"/>
</dbReference>
<dbReference type="PANTHER" id="PTHR30349:SF94">
    <property type="entry name" value="INTEGRASE_RECOMBINASE HI_1414-RELATED"/>
    <property type="match status" value="1"/>
</dbReference>
<feature type="domain" description="Tyr recombinase" evidence="5">
    <location>
        <begin position="148"/>
        <end position="317"/>
    </location>
</feature>
<accession>A0A0C2YZK0</accession>
<dbReference type="STRING" id="272627.CCC_03111"/>
<dbReference type="SUPFAM" id="SSF56349">
    <property type="entry name" value="DNA breaking-rejoining enzymes"/>
    <property type="match status" value="1"/>
</dbReference>
<reference evidence="6 7" key="1">
    <citation type="submission" date="2015-01" db="EMBL/GenBank/DDBJ databases">
        <title>Genome Sequence of Magnetospirillum magnetotacticum Strain MS-1.</title>
        <authorList>
            <person name="Marinov G.K."/>
            <person name="Smalley M.D."/>
            <person name="DeSalvo G."/>
        </authorList>
    </citation>
    <scope>NUCLEOTIDE SEQUENCE [LARGE SCALE GENOMIC DNA]</scope>
    <source>
        <strain evidence="6 7">MS-1</strain>
    </source>
</reference>
<organism evidence="6 7">
    <name type="scientific">Paramagnetospirillum magnetotacticum MS-1</name>
    <dbReference type="NCBI Taxonomy" id="272627"/>
    <lineage>
        <taxon>Bacteria</taxon>
        <taxon>Pseudomonadati</taxon>
        <taxon>Pseudomonadota</taxon>
        <taxon>Alphaproteobacteria</taxon>
        <taxon>Rhodospirillales</taxon>
        <taxon>Magnetospirillaceae</taxon>
        <taxon>Paramagnetospirillum</taxon>
    </lineage>
</organism>
<dbReference type="EMBL" id="JXSL01000009">
    <property type="protein sequence ID" value="KIM00509.1"/>
    <property type="molecule type" value="Genomic_DNA"/>
</dbReference>
<dbReference type="PANTHER" id="PTHR30349">
    <property type="entry name" value="PHAGE INTEGRASE-RELATED"/>
    <property type="match status" value="1"/>
</dbReference>